<accession>A0AAQ4FNC4</accession>
<dbReference type="EMBL" id="JARKHS020001178">
    <property type="protein sequence ID" value="KAK8788068.1"/>
    <property type="molecule type" value="Genomic_DNA"/>
</dbReference>
<dbReference type="AlphaFoldDB" id="A0AAQ4FNC4"/>
<gene>
    <name evidence="2" type="ORF">V5799_022157</name>
</gene>
<proteinExistence type="predicted"/>
<reference evidence="2 3" key="1">
    <citation type="journal article" date="2023" name="Arcadia Sci">
        <title>De novo assembly of a long-read Amblyomma americanum tick genome.</title>
        <authorList>
            <person name="Chou S."/>
            <person name="Poskanzer K.E."/>
            <person name="Rollins M."/>
            <person name="Thuy-Boun P.S."/>
        </authorList>
    </citation>
    <scope>NUCLEOTIDE SEQUENCE [LARGE SCALE GENOMIC DNA]</scope>
    <source>
        <strain evidence="2">F_SG_1</strain>
        <tissue evidence="2">Salivary glands</tissue>
    </source>
</reference>
<keyword evidence="3" id="KW-1185">Reference proteome</keyword>
<keyword evidence="1" id="KW-0812">Transmembrane</keyword>
<sequence>MLKINSRKCNSLVNVAVLAATTCVFHTRVVVVTIGAESNRTAVAQVQDLQKISAVVRKTIVNSRRRSDLLSERLSFI</sequence>
<evidence type="ECO:0000256" key="1">
    <source>
        <dbReference type="SAM" id="Phobius"/>
    </source>
</evidence>
<dbReference type="Proteomes" id="UP001321473">
    <property type="component" value="Unassembled WGS sequence"/>
</dbReference>
<evidence type="ECO:0000313" key="3">
    <source>
        <dbReference type="Proteomes" id="UP001321473"/>
    </source>
</evidence>
<keyword evidence="1" id="KW-0472">Membrane</keyword>
<organism evidence="2 3">
    <name type="scientific">Amblyomma americanum</name>
    <name type="common">Lone star tick</name>
    <dbReference type="NCBI Taxonomy" id="6943"/>
    <lineage>
        <taxon>Eukaryota</taxon>
        <taxon>Metazoa</taxon>
        <taxon>Ecdysozoa</taxon>
        <taxon>Arthropoda</taxon>
        <taxon>Chelicerata</taxon>
        <taxon>Arachnida</taxon>
        <taxon>Acari</taxon>
        <taxon>Parasitiformes</taxon>
        <taxon>Ixodida</taxon>
        <taxon>Ixodoidea</taxon>
        <taxon>Ixodidae</taxon>
        <taxon>Amblyomminae</taxon>
        <taxon>Amblyomma</taxon>
    </lineage>
</organism>
<evidence type="ECO:0000313" key="2">
    <source>
        <dbReference type="EMBL" id="KAK8788068.1"/>
    </source>
</evidence>
<protein>
    <submittedName>
        <fullName evidence="2">Uncharacterized protein</fullName>
    </submittedName>
</protein>
<keyword evidence="1" id="KW-1133">Transmembrane helix</keyword>
<name>A0AAQ4FNC4_AMBAM</name>
<feature type="transmembrane region" description="Helical" evidence="1">
    <location>
        <begin position="12"/>
        <end position="36"/>
    </location>
</feature>
<comment type="caution">
    <text evidence="2">The sequence shown here is derived from an EMBL/GenBank/DDBJ whole genome shotgun (WGS) entry which is preliminary data.</text>
</comment>